<feature type="region of interest" description="Disordered" evidence="1">
    <location>
        <begin position="1"/>
        <end position="36"/>
    </location>
</feature>
<dbReference type="Proteomes" id="UP001055156">
    <property type="component" value="Unassembled WGS sequence"/>
</dbReference>
<reference evidence="2" key="2">
    <citation type="submission" date="2021-08" db="EMBL/GenBank/DDBJ databases">
        <authorList>
            <person name="Tani A."/>
            <person name="Ola A."/>
            <person name="Ogura Y."/>
            <person name="Katsura K."/>
            <person name="Hayashi T."/>
        </authorList>
    </citation>
    <scope>NUCLEOTIDE SEQUENCE</scope>
    <source>
        <strain evidence="2">NBRC 15689</strain>
    </source>
</reference>
<keyword evidence="3" id="KW-1185">Reference proteome</keyword>
<dbReference type="RefSeq" id="WP_238309856.1">
    <property type="nucleotide sequence ID" value="NZ_BPQV01000002.1"/>
</dbReference>
<comment type="caution">
    <text evidence="2">The sequence shown here is derived from an EMBL/GenBank/DDBJ whole genome shotgun (WGS) entry which is preliminary data.</text>
</comment>
<dbReference type="PANTHER" id="PTHR45947">
    <property type="entry name" value="SULFOQUINOVOSYL TRANSFERASE SQD2"/>
    <property type="match status" value="1"/>
</dbReference>
<gene>
    <name evidence="2" type="primary">mshA_1</name>
    <name evidence="2" type="ORF">LKMONMHP_0742</name>
</gene>
<dbReference type="PANTHER" id="PTHR45947:SF3">
    <property type="entry name" value="SULFOQUINOVOSYL TRANSFERASE SQD2"/>
    <property type="match status" value="1"/>
</dbReference>
<accession>A0ABQ4T637</accession>
<name>A0ABQ4T637_METOR</name>
<dbReference type="Gene3D" id="3.40.50.2000">
    <property type="entry name" value="Glycogen Phosphorylase B"/>
    <property type="match status" value="2"/>
</dbReference>
<reference evidence="2" key="1">
    <citation type="journal article" date="2021" name="Front. Microbiol.">
        <title>Comprehensive Comparative Genomics and Phenotyping of Methylobacterium Species.</title>
        <authorList>
            <person name="Alessa O."/>
            <person name="Ogura Y."/>
            <person name="Fujitani Y."/>
            <person name="Takami H."/>
            <person name="Hayashi T."/>
            <person name="Sahin N."/>
            <person name="Tani A."/>
        </authorList>
    </citation>
    <scope>NUCLEOTIDE SEQUENCE</scope>
    <source>
        <strain evidence="2">NBRC 15689</strain>
    </source>
</reference>
<dbReference type="Pfam" id="PF13692">
    <property type="entry name" value="Glyco_trans_1_4"/>
    <property type="match status" value="1"/>
</dbReference>
<evidence type="ECO:0000313" key="3">
    <source>
        <dbReference type="Proteomes" id="UP001055156"/>
    </source>
</evidence>
<dbReference type="EMBL" id="BPQV01000002">
    <property type="protein sequence ID" value="GJE25899.1"/>
    <property type="molecule type" value="Genomic_DNA"/>
</dbReference>
<dbReference type="SUPFAM" id="SSF53756">
    <property type="entry name" value="UDP-Glycosyltransferase/glycogen phosphorylase"/>
    <property type="match status" value="1"/>
</dbReference>
<organism evidence="2 3">
    <name type="scientific">Methylobacterium organophilum</name>
    <dbReference type="NCBI Taxonomy" id="410"/>
    <lineage>
        <taxon>Bacteria</taxon>
        <taxon>Pseudomonadati</taxon>
        <taxon>Pseudomonadota</taxon>
        <taxon>Alphaproteobacteria</taxon>
        <taxon>Hyphomicrobiales</taxon>
        <taxon>Methylobacteriaceae</taxon>
        <taxon>Methylobacterium</taxon>
    </lineage>
</organism>
<sequence length="673" mass="69437">MQIPSSSSIGPDGQHGRSGHGLGGWPRTEAVHCDPRPDRLPGGRAWPCLAVLVPAGPGGEAAAASVAAEAYPELRLIRLAPGDAPQLSALLADERAEALLLLEAGESLVPGALAALVLARAMTGAALTFGLTLHADTAPRALCLLAEPALAGPGDGSGCLVDRRALRSALGGDKPAPRDLPALIARLAVSGAPSTRIGRPVRITPARPPEPGPALALAILTDSGPRGGAGIAQRRLAEALALCGHAAEPVRLDEDSASAAAEWTDVFPRAEARIAGRAPAYDLVLAGNLHGATRSLDALGRVVERVPTALVLHDLFALTGRCAHPKACGLIATGCDARCPSPDQYPQLGRRRIAGIHARKRAVLARGERLLLLANSDWTLGRAKALAPPGAVSAPLRLALPTGVFRPQDRAALRRALGLPPDDVLVVFGAVIADAPEKGFADLAATLQACARPGVGFVALGRLDDPAALGVANLHLAGPVADEGRLAQWMAACDIHLTASRLETLGQTAIEAGLCGLPSVAYRATGLTSAVLHEVTGLCAEPLPGALARALNALIADGAARARYGATARLLFESRHSHAAAVLSLHEALRDWGAGPALTRDGRLVFGPELLARFAFAAERDPGATGTVDAPSPAPLRRLRGLKRRLFGERLPLPLRRGLYLAALARRRLTGAP</sequence>
<protein>
    <submittedName>
        <fullName evidence="2">D-inositol-3-phosphate glycosyltransferase</fullName>
    </submittedName>
</protein>
<dbReference type="InterPro" id="IPR050194">
    <property type="entry name" value="Glycosyltransferase_grp1"/>
</dbReference>
<evidence type="ECO:0000256" key="1">
    <source>
        <dbReference type="SAM" id="MobiDB-lite"/>
    </source>
</evidence>
<evidence type="ECO:0000313" key="2">
    <source>
        <dbReference type="EMBL" id="GJE25899.1"/>
    </source>
</evidence>
<proteinExistence type="predicted"/>